<organism evidence="1 2">
    <name type="scientific">Kribbella hippodromi</name>
    <dbReference type="NCBI Taxonomy" id="434347"/>
    <lineage>
        <taxon>Bacteria</taxon>
        <taxon>Bacillati</taxon>
        <taxon>Actinomycetota</taxon>
        <taxon>Actinomycetes</taxon>
        <taxon>Propionibacteriales</taxon>
        <taxon>Kribbellaceae</taxon>
        <taxon>Kribbella</taxon>
    </lineage>
</organism>
<protein>
    <submittedName>
        <fullName evidence="1">Uncharacterized protein</fullName>
    </submittedName>
</protein>
<sequence>MALLGHERGQLGGCAVLTTPHWPALRSYFKNTAAFPSHQSPKVHGARPIRSRTLGRMANVVAPACPTCGERGIPILYGLPTAIAREAAAAGKVRLFGCVVPAEPDQWICAELHTWRSDDDDVLLAVIDAALGRK</sequence>
<reference evidence="1 2" key="1">
    <citation type="journal article" date="2019" name="Int. J. Syst. Evol. Microbiol.">
        <title>The Global Catalogue of Microorganisms (GCM) 10K type strain sequencing project: providing services to taxonomists for standard genome sequencing and annotation.</title>
        <authorList>
            <consortium name="The Broad Institute Genomics Platform"/>
            <consortium name="The Broad Institute Genome Sequencing Center for Infectious Disease"/>
            <person name="Wu L."/>
            <person name="Ma J."/>
        </authorList>
    </citation>
    <scope>NUCLEOTIDE SEQUENCE [LARGE SCALE GENOMIC DNA]</scope>
    <source>
        <strain evidence="1 2">JCM 15572</strain>
    </source>
</reference>
<dbReference type="Proteomes" id="UP001501705">
    <property type="component" value="Unassembled WGS sequence"/>
</dbReference>
<evidence type="ECO:0000313" key="2">
    <source>
        <dbReference type="Proteomes" id="UP001501705"/>
    </source>
</evidence>
<evidence type="ECO:0000313" key="1">
    <source>
        <dbReference type="EMBL" id="GAA1603378.1"/>
    </source>
</evidence>
<keyword evidence="2" id="KW-1185">Reference proteome</keyword>
<dbReference type="EMBL" id="BAAAPH010000032">
    <property type="protein sequence ID" value="GAA1603378.1"/>
    <property type="molecule type" value="Genomic_DNA"/>
</dbReference>
<comment type="caution">
    <text evidence="1">The sequence shown here is derived from an EMBL/GenBank/DDBJ whole genome shotgun (WGS) entry which is preliminary data.</text>
</comment>
<name>A0ABN2EDX7_9ACTN</name>
<proteinExistence type="predicted"/>
<gene>
    <name evidence="1" type="ORF">GCM10009804_69760</name>
</gene>
<accession>A0ABN2EDX7</accession>